<organism evidence="2">
    <name type="scientific">Cacopsylla melanoneura</name>
    <dbReference type="NCBI Taxonomy" id="428564"/>
    <lineage>
        <taxon>Eukaryota</taxon>
        <taxon>Metazoa</taxon>
        <taxon>Ecdysozoa</taxon>
        <taxon>Arthropoda</taxon>
        <taxon>Hexapoda</taxon>
        <taxon>Insecta</taxon>
        <taxon>Pterygota</taxon>
        <taxon>Neoptera</taxon>
        <taxon>Paraneoptera</taxon>
        <taxon>Hemiptera</taxon>
        <taxon>Sternorrhyncha</taxon>
        <taxon>Psylloidea</taxon>
        <taxon>Psyllidae</taxon>
        <taxon>Psyllinae</taxon>
        <taxon>Cacopsylla</taxon>
    </lineage>
</organism>
<accession>A0A8D9BVE3</accession>
<dbReference type="AlphaFoldDB" id="A0A8D9BVE3"/>
<reference evidence="2" key="1">
    <citation type="submission" date="2021-05" db="EMBL/GenBank/DDBJ databases">
        <authorList>
            <person name="Alioto T."/>
            <person name="Alioto T."/>
            <person name="Gomez Garrido J."/>
        </authorList>
    </citation>
    <scope>NUCLEOTIDE SEQUENCE</scope>
</reference>
<evidence type="ECO:0000256" key="1">
    <source>
        <dbReference type="SAM" id="MobiDB-lite"/>
    </source>
</evidence>
<dbReference type="EMBL" id="HBUF01680291">
    <property type="protein sequence ID" value="CAG6792214.1"/>
    <property type="molecule type" value="Transcribed_RNA"/>
</dbReference>
<protein>
    <submittedName>
        <fullName evidence="2">Uncharacterized protein</fullName>
    </submittedName>
</protein>
<feature type="region of interest" description="Disordered" evidence="1">
    <location>
        <begin position="17"/>
        <end position="39"/>
    </location>
</feature>
<sequence length="130" mass="15360">MIALRVAYHVYNEGGRKRAGDVHNSHRERERNGGKTERKKKIVSETGIFLKPKISPRLPPPFYVKKFKKRSRFFSLFCLSYRRGFFLSGEVKLYTTNAGGYENYVRIFHHPCWIIGKTTENWKTSLVYRI</sequence>
<name>A0A8D9BVE3_9HEMI</name>
<proteinExistence type="predicted"/>
<feature type="compositionally biased region" description="Basic and acidic residues" evidence="1">
    <location>
        <begin position="17"/>
        <end position="36"/>
    </location>
</feature>
<evidence type="ECO:0000313" key="2">
    <source>
        <dbReference type="EMBL" id="CAG6792214.1"/>
    </source>
</evidence>